<dbReference type="Proteomes" id="UP000799778">
    <property type="component" value="Unassembled WGS sequence"/>
</dbReference>
<protein>
    <submittedName>
        <fullName evidence="2">Uncharacterized protein</fullName>
    </submittedName>
</protein>
<sequence>MATKIAEAGRQAALKATSKYVEDATQARETRVSHAITTKDRKNNSTTELVQFAAASIGFFSEIVHHNQEKKKLKEAVKTTELPKDECNPISPPITANEAILAQDDSDKNTVSQGNKAEQEANSKKNSKDHAREFLRRRKVDMTQRTELTLPVILPQRRPKDRSRGFVRAYSPVLSQAGINEDTFLDFIDTFNATLLPNPYLQAINLAGFVDYGVPEPVTLMIGFGLEYATDAVMEAQSRYKSNKFLGILNAEFFQPMGLECMVVVWSPDNDASMANLRVSAGKPLEPSILSNVQQIITQKQLRDKAFQDFEEGMNESLRSHSGAVAWNVSAPLVRPTNTVKENNEKKKNPFGRAEIWLDNYMDDTSQARRKLKHPDDPMGTMLPAHQFQSRYADPNHPAASGDLVALFTGGRW</sequence>
<dbReference type="OrthoDB" id="3433125at2759"/>
<name>A0A6A5X6D0_9PLEO</name>
<dbReference type="InterPro" id="IPR053221">
    <property type="entry name" value="Burnettramic_acid_biosynth"/>
</dbReference>
<gene>
    <name evidence="2" type="ORF">BU24DRAFT_381971</name>
</gene>
<keyword evidence="3" id="KW-1185">Reference proteome</keyword>
<dbReference type="GeneID" id="54282150"/>
<proteinExistence type="predicted"/>
<organism evidence="2 3">
    <name type="scientific">Aaosphaeria arxii CBS 175.79</name>
    <dbReference type="NCBI Taxonomy" id="1450172"/>
    <lineage>
        <taxon>Eukaryota</taxon>
        <taxon>Fungi</taxon>
        <taxon>Dikarya</taxon>
        <taxon>Ascomycota</taxon>
        <taxon>Pezizomycotina</taxon>
        <taxon>Dothideomycetes</taxon>
        <taxon>Pleosporomycetidae</taxon>
        <taxon>Pleosporales</taxon>
        <taxon>Pleosporales incertae sedis</taxon>
        <taxon>Aaosphaeria</taxon>
    </lineage>
</organism>
<evidence type="ECO:0000256" key="1">
    <source>
        <dbReference type="SAM" id="MobiDB-lite"/>
    </source>
</evidence>
<dbReference type="PANTHER" id="PTHR38887:SF1">
    <property type="entry name" value="RAS MODIFICATION PROTEIN ERF4"/>
    <property type="match status" value="1"/>
</dbReference>
<dbReference type="EMBL" id="ML978084">
    <property type="protein sequence ID" value="KAF2008397.1"/>
    <property type="molecule type" value="Genomic_DNA"/>
</dbReference>
<dbReference type="PANTHER" id="PTHR38887">
    <property type="entry name" value="CHROMOSOME 21, WHOLE GENOME SHOTGUN SEQUENCE"/>
    <property type="match status" value="1"/>
</dbReference>
<reference evidence="2" key="1">
    <citation type="journal article" date="2020" name="Stud. Mycol.">
        <title>101 Dothideomycetes genomes: a test case for predicting lifestyles and emergence of pathogens.</title>
        <authorList>
            <person name="Haridas S."/>
            <person name="Albert R."/>
            <person name="Binder M."/>
            <person name="Bloem J."/>
            <person name="Labutti K."/>
            <person name="Salamov A."/>
            <person name="Andreopoulos B."/>
            <person name="Baker S."/>
            <person name="Barry K."/>
            <person name="Bills G."/>
            <person name="Bluhm B."/>
            <person name="Cannon C."/>
            <person name="Castanera R."/>
            <person name="Culley D."/>
            <person name="Daum C."/>
            <person name="Ezra D."/>
            <person name="Gonzalez J."/>
            <person name="Henrissat B."/>
            <person name="Kuo A."/>
            <person name="Liang C."/>
            <person name="Lipzen A."/>
            <person name="Lutzoni F."/>
            <person name="Magnuson J."/>
            <person name="Mondo S."/>
            <person name="Nolan M."/>
            <person name="Ohm R."/>
            <person name="Pangilinan J."/>
            <person name="Park H.-J."/>
            <person name="Ramirez L."/>
            <person name="Alfaro M."/>
            <person name="Sun H."/>
            <person name="Tritt A."/>
            <person name="Yoshinaga Y."/>
            <person name="Zwiers L.-H."/>
            <person name="Turgeon B."/>
            <person name="Goodwin S."/>
            <person name="Spatafora J."/>
            <person name="Crous P."/>
            <person name="Grigoriev I."/>
        </authorList>
    </citation>
    <scope>NUCLEOTIDE SEQUENCE</scope>
    <source>
        <strain evidence="2">CBS 175.79</strain>
    </source>
</reference>
<evidence type="ECO:0000313" key="2">
    <source>
        <dbReference type="EMBL" id="KAF2008397.1"/>
    </source>
</evidence>
<evidence type="ECO:0000313" key="3">
    <source>
        <dbReference type="Proteomes" id="UP000799778"/>
    </source>
</evidence>
<feature type="non-terminal residue" evidence="2">
    <location>
        <position position="413"/>
    </location>
</feature>
<dbReference type="RefSeq" id="XP_033376736.1">
    <property type="nucleotide sequence ID" value="XM_033524753.1"/>
</dbReference>
<dbReference type="AlphaFoldDB" id="A0A6A5X6D0"/>
<feature type="region of interest" description="Disordered" evidence="1">
    <location>
        <begin position="105"/>
        <end position="138"/>
    </location>
</feature>
<accession>A0A6A5X6D0</accession>
<feature type="compositionally biased region" description="Basic and acidic residues" evidence="1">
    <location>
        <begin position="117"/>
        <end position="138"/>
    </location>
</feature>